<dbReference type="Gene3D" id="2.60.40.10">
    <property type="entry name" value="Immunoglobulins"/>
    <property type="match status" value="1"/>
</dbReference>
<keyword evidence="4" id="KW-1185">Reference proteome</keyword>
<feature type="region of interest" description="Disordered" evidence="1">
    <location>
        <begin position="354"/>
        <end position="375"/>
    </location>
</feature>
<proteinExistence type="predicted"/>
<reference evidence="3" key="2">
    <citation type="submission" date="2025-09" db="UniProtKB">
        <authorList>
            <consortium name="Ensembl"/>
        </authorList>
    </citation>
    <scope>IDENTIFICATION</scope>
</reference>
<dbReference type="PRINTS" id="PR01789">
    <property type="entry name" value="NUCFACTORATC"/>
</dbReference>
<dbReference type="GO" id="GO:0000978">
    <property type="term" value="F:RNA polymerase II cis-regulatory region sequence-specific DNA binding"/>
    <property type="evidence" value="ECO:0007669"/>
    <property type="project" value="TreeGrafter"/>
</dbReference>
<protein>
    <recommendedName>
        <fullName evidence="2">RHD domain-containing protein</fullName>
    </recommendedName>
</protein>
<dbReference type="InterPro" id="IPR008366">
    <property type="entry name" value="NFAT"/>
</dbReference>
<dbReference type="Gene3D" id="2.60.40.340">
    <property type="entry name" value="Rel homology domain (RHD), DNA-binding domain"/>
    <property type="match status" value="1"/>
</dbReference>
<dbReference type="InterPro" id="IPR008967">
    <property type="entry name" value="p53-like_TF_DNA-bd_sf"/>
</dbReference>
<dbReference type="GO" id="GO:0000981">
    <property type="term" value="F:DNA-binding transcription factor activity, RNA polymerase II-specific"/>
    <property type="evidence" value="ECO:0007669"/>
    <property type="project" value="TreeGrafter"/>
</dbReference>
<reference evidence="3" key="1">
    <citation type="submission" date="2025-08" db="UniProtKB">
        <authorList>
            <consortium name="Ensembl"/>
        </authorList>
    </citation>
    <scope>IDENTIFICATION</scope>
</reference>
<accession>A0A8C0V636</accession>
<dbReference type="PROSITE" id="PS50254">
    <property type="entry name" value="REL_2"/>
    <property type="match status" value="1"/>
</dbReference>
<dbReference type="InterPro" id="IPR037059">
    <property type="entry name" value="RHD_DNA_bind_dom_sf"/>
</dbReference>
<dbReference type="Ensembl" id="ENSCCET00000029585.1">
    <property type="protein sequence ID" value="ENSCCEP00000019459.1"/>
    <property type="gene ID" value="ENSCCEG00000017658.1"/>
</dbReference>
<dbReference type="PANTHER" id="PTHR12533:SF5">
    <property type="entry name" value="NUCLEAR FACTOR OF ACTIVATED T-CELLS, CYTOPLASMIC 1"/>
    <property type="match status" value="1"/>
</dbReference>
<feature type="compositionally biased region" description="Polar residues" evidence="1">
    <location>
        <begin position="363"/>
        <end position="375"/>
    </location>
</feature>
<dbReference type="Pfam" id="PF00554">
    <property type="entry name" value="RHD_DNA_bind"/>
    <property type="match status" value="1"/>
</dbReference>
<dbReference type="GO" id="GO:0005667">
    <property type="term" value="C:transcription regulator complex"/>
    <property type="evidence" value="ECO:0007669"/>
    <property type="project" value="TreeGrafter"/>
</dbReference>
<sequence length="460" mass="50617">MCMLFIGTADDRLLRPHAFYQVHRITGKTVSTTSHETILSNTKVLEIPLLPENNMRAIIDCAGILKLRNSDIELRKGETDIGRKNTRVRLVFRVHIPQANGRTLSLQVASNPIECSQRSAQELPLVEKQSTDSFPVTGGKKMVLTGHNFLQDSKVIFVEKAPGMSFQSRLQSCCPGHIVVSIPLTYSNLIIPIRNSCLFKTFFLLTVPIIKTEPTDDYEPAQTCGPMNQGLSPLSKPYYSQQIMMPPDPGSCLVAGFASCQQRNAVMSPSPNASPKLHDLSSSPYKCIPNPGHSHLGLQQPPGGVPTIQEVPRSIVVHPSPPEQSSHVMLQPQVSQHLSSSCPLGYQQTLYPNSPSSPVPSVTQEPTYLQSCSPTHSSIMGQQQQQLPKVHRNESPTTQPLSLPELHEESNHNLAPIPVTIKREPEELDQMYLDDGKSSTAQVCVHHVALSVSSLNLPFF</sequence>
<evidence type="ECO:0000259" key="2">
    <source>
        <dbReference type="PROSITE" id="PS50254"/>
    </source>
</evidence>
<organism evidence="3 4">
    <name type="scientific">Cyanistes caeruleus</name>
    <name type="common">Eurasian blue tit</name>
    <name type="synonym">Parus caeruleus</name>
    <dbReference type="NCBI Taxonomy" id="156563"/>
    <lineage>
        <taxon>Eukaryota</taxon>
        <taxon>Metazoa</taxon>
        <taxon>Chordata</taxon>
        <taxon>Craniata</taxon>
        <taxon>Vertebrata</taxon>
        <taxon>Euteleostomi</taxon>
        <taxon>Archelosauria</taxon>
        <taxon>Archosauria</taxon>
        <taxon>Dinosauria</taxon>
        <taxon>Saurischia</taxon>
        <taxon>Theropoda</taxon>
        <taxon>Coelurosauria</taxon>
        <taxon>Aves</taxon>
        <taxon>Neognathae</taxon>
        <taxon>Neoaves</taxon>
        <taxon>Telluraves</taxon>
        <taxon>Australaves</taxon>
        <taxon>Passeriformes</taxon>
        <taxon>Paridae</taxon>
        <taxon>Cyanistes</taxon>
    </lineage>
</organism>
<evidence type="ECO:0000256" key="1">
    <source>
        <dbReference type="SAM" id="MobiDB-lite"/>
    </source>
</evidence>
<dbReference type="AlphaFoldDB" id="A0A8C0V636"/>
<dbReference type="SUPFAM" id="SSF81296">
    <property type="entry name" value="E set domains"/>
    <property type="match status" value="1"/>
</dbReference>
<feature type="region of interest" description="Disordered" evidence="1">
    <location>
        <begin position="388"/>
        <end position="414"/>
    </location>
</feature>
<feature type="domain" description="RHD" evidence="2">
    <location>
        <begin position="1"/>
        <end position="120"/>
    </location>
</feature>
<dbReference type="InterPro" id="IPR014756">
    <property type="entry name" value="Ig_E-set"/>
</dbReference>
<evidence type="ECO:0000313" key="3">
    <source>
        <dbReference type="Ensembl" id="ENSCCEP00000019459.1"/>
    </source>
</evidence>
<dbReference type="PANTHER" id="PTHR12533">
    <property type="entry name" value="NFAT"/>
    <property type="match status" value="1"/>
</dbReference>
<dbReference type="FunFam" id="2.60.40.340:FF:000011">
    <property type="entry name" value="Nuclear factor of activated T cells 3"/>
    <property type="match status" value="1"/>
</dbReference>
<dbReference type="Proteomes" id="UP000694410">
    <property type="component" value="Unplaced"/>
</dbReference>
<name>A0A8C0V636_CYACU</name>
<evidence type="ECO:0000313" key="4">
    <source>
        <dbReference type="Proteomes" id="UP000694410"/>
    </source>
</evidence>
<dbReference type="SUPFAM" id="SSF49417">
    <property type="entry name" value="p53-like transcription factors"/>
    <property type="match status" value="1"/>
</dbReference>
<dbReference type="GO" id="GO:0033173">
    <property type="term" value="P:calcineurin-NFAT signaling cascade"/>
    <property type="evidence" value="ECO:0007669"/>
    <property type="project" value="TreeGrafter"/>
</dbReference>
<dbReference type="InterPro" id="IPR013783">
    <property type="entry name" value="Ig-like_fold"/>
</dbReference>
<dbReference type="InterPro" id="IPR011539">
    <property type="entry name" value="RHD_DNA_bind_dom"/>
</dbReference>